<dbReference type="EMBL" id="JACHNG010000001">
    <property type="protein sequence ID" value="MBB4784640.1"/>
    <property type="molecule type" value="Genomic_DNA"/>
</dbReference>
<comment type="caution">
    <text evidence="4">The sequence shown here is derived from an EMBL/GenBank/DDBJ whole genome shotgun (WGS) entry which is preliminary data.</text>
</comment>
<dbReference type="EMBL" id="JACHNG010000001">
    <property type="protein sequence ID" value="MBB4784642.1"/>
    <property type="molecule type" value="Genomic_DNA"/>
</dbReference>
<dbReference type="Proteomes" id="UP000530530">
    <property type="component" value="Unassembled WGS sequence"/>
</dbReference>
<keyword evidence="5" id="KW-1185">Reference proteome</keyword>
<organism evidence="4 5">
    <name type="scientific">Streptomyces rapamycinicus</name>
    <dbReference type="NCBI Taxonomy" id="1226757"/>
    <lineage>
        <taxon>Bacteria</taxon>
        <taxon>Bacillati</taxon>
        <taxon>Actinomycetota</taxon>
        <taxon>Actinomycetes</taxon>
        <taxon>Kitasatosporales</taxon>
        <taxon>Streptomycetaceae</taxon>
        <taxon>Streptomyces</taxon>
        <taxon>Streptomyces violaceusniger group</taxon>
    </lineage>
</organism>
<reference evidence="4 5" key="1">
    <citation type="submission" date="2020-08" db="EMBL/GenBank/DDBJ databases">
        <title>Sequencing the genomes of 1000 actinobacteria strains.</title>
        <authorList>
            <person name="Klenk H.-P."/>
        </authorList>
    </citation>
    <scope>NUCLEOTIDE SEQUENCE [LARGE SCALE GENOMIC DNA]</scope>
    <source>
        <strain evidence="4 5">DSM 41530</strain>
    </source>
</reference>
<feature type="compositionally biased region" description="Low complexity" evidence="1">
    <location>
        <begin position="1"/>
        <end position="18"/>
    </location>
</feature>
<proteinExistence type="predicted"/>
<sequence length="32" mass="3719">MTRPTTTNTTRHTTASTRLFPAPLRYVREADR</sequence>
<name>A0ABR6LQM3_9ACTN</name>
<gene>
    <name evidence="2" type="ORF">BJY27_005601</name>
    <name evidence="3" type="ORF">BJY27_005602</name>
    <name evidence="4" type="ORF">BJY27_005603</name>
</gene>
<feature type="region of interest" description="Disordered" evidence="1">
    <location>
        <begin position="1"/>
        <end position="32"/>
    </location>
</feature>
<evidence type="ECO:0000313" key="3">
    <source>
        <dbReference type="EMBL" id="MBB4784641.1"/>
    </source>
</evidence>
<accession>A0ABR6LQM3</accession>
<evidence type="ECO:0000313" key="4">
    <source>
        <dbReference type="EMBL" id="MBB4784642.1"/>
    </source>
</evidence>
<evidence type="ECO:0000313" key="2">
    <source>
        <dbReference type="EMBL" id="MBB4784640.1"/>
    </source>
</evidence>
<protein>
    <submittedName>
        <fullName evidence="4">Uncharacterized protein</fullName>
    </submittedName>
</protein>
<evidence type="ECO:0000313" key="5">
    <source>
        <dbReference type="Proteomes" id="UP000530530"/>
    </source>
</evidence>
<dbReference type="EMBL" id="JACHNG010000001">
    <property type="protein sequence ID" value="MBB4784641.1"/>
    <property type="molecule type" value="Genomic_DNA"/>
</dbReference>
<evidence type="ECO:0000256" key="1">
    <source>
        <dbReference type="SAM" id="MobiDB-lite"/>
    </source>
</evidence>